<dbReference type="OrthoDB" id="1923159at2759"/>
<feature type="compositionally biased region" description="Low complexity" evidence="1">
    <location>
        <begin position="1150"/>
        <end position="1161"/>
    </location>
</feature>
<evidence type="ECO:0000313" key="2">
    <source>
        <dbReference type="EMBL" id="PVV00448.1"/>
    </source>
</evidence>
<keyword evidence="3" id="KW-1185">Reference proteome</keyword>
<accession>A0A2T9Z781</accession>
<feature type="region of interest" description="Disordered" evidence="1">
    <location>
        <begin position="131"/>
        <end position="169"/>
    </location>
</feature>
<evidence type="ECO:0000256" key="1">
    <source>
        <dbReference type="SAM" id="MobiDB-lite"/>
    </source>
</evidence>
<feature type="region of interest" description="Disordered" evidence="1">
    <location>
        <begin position="644"/>
        <end position="675"/>
    </location>
</feature>
<gene>
    <name evidence="2" type="ORF">BB560_005169</name>
</gene>
<feature type="compositionally biased region" description="Low complexity" evidence="1">
    <location>
        <begin position="1102"/>
        <end position="1112"/>
    </location>
</feature>
<feature type="compositionally biased region" description="Polar residues" evidence="1">
    <location>
        <begin position="644"/>
        <end position="663"/>
    </location>
</feature>
<dbReference type="EMBL" id="MBFS01001978">
    <property type="protein sequence ID" value="PVV00448.1"/>
    <property type="molecule type" value="Genomic_DNA"/>
</dbReference>
<feature type="compositionally biased region" description="Polar residues" evidence="1">
    <location>
        <begin position="1136"/>
        <end position="1149"/>
    </location>
</feature>
<proteinExistence type="predicted"/>
<dbReference type="STRING" id="133381.A0A2T9Z781"/>
<feature type="compositionally biased region" description="Polar residues" evidence="1">
    <location>
        <begin position="734"/>
        <end position="750"/>
    </location>
</feature>
<organism evidence="2 3">
    <name type="scientific">Smittium megazygosporum</name>
    <dbReference type="NCBI Taxonomy" id="133381"/>
    <lineage>
        <taxon>Eukaryota</taxon>
        <taxon>Fungi</taxon>
        <taxon>Fungi incertae sedis</taxon>
        <taxon>Zoopagomycota</taxon>
        <taxon>Kickxellomycotina</taxon>
        <taxon>Harpellomycetes</taxon>
        <taxon>Harpellales</taxon>
        <taxon>Legeriomycetaceae</taxon>
        <taxon>Smittium</taxon>
    </lineage>
</organism>
<feature type="compositionally biased region" description="Low complexity" evidence="1">
    <location>
        <begin position="1170"/>
        <end position="1182"/>
    </location>
</feature>
<feature type="compositionally biased region" description="Low complexity" evidence="1">
    <location>
        <begin position="134"/>
        <end position="152"/>
    </location>
</feature>
<feature type="compositionally biased region" description="Basic and acidic residues" evidence="1">
    <location>
        <begin position="153"/>
        <end position="165"/>
    </location>
</feature>
<evidence type="ECO:0000313" key="3">
    <source>
        <dbReference type="Proteomes" id="UP000245609"/>
    </source>
</evidence>
<dbReference type="Proteomes" id="UP000245609">
    <property type="component" value="Unassembled WGS sequence"/>
</dbReference>
<feature type="region of interest" description="Disordered" evidence="1">
    <location>
        <begin position="1097"/>
        <end position="1191"/>
    </location>
</feature>
<sequence>MSERKFYNIFGSSGFSPSLYEKYKLISSYCQEANPESSKGKVSEFQDSNSVDPSQICPENTSVLDSINKDVFSVKSSVEVSLSKFEKFSVSNKEILSAGTQGKMNSANSKAIPTSQLNTGNYNSKAPLIASYRPKNSNKSPPNSTSLSSHSNLSDKESSKSESHKHPNSALFHTGVKTQQKYHTFKQNNLQLIPYSPKKFLYLPPANLSSKNLSAFGIPYFASSELIAPKITIVSVHTKLRSFLRLKPTIIPDEIRKILSFENSIAVLIRFITCFCETDDSDPSSSKPLAEKGPISWNQSRVEEHFNRNLRIDQEQLEDAYTAVRILQTHNTFIERLLKDNLRMIIYFLFEIFSPNSKGSFFHFSSLFGYILSKFPVEVCYTVLYPYDSSPHCLSPPDTIFNLGLSVDFKQKPLIAAMIPFLSHPSVQISFRKVVFAAWSENLLKNIGVDPSTAVIPCNYIANDLHLSSASIPEKSLNILSQRFDNISKCDFWDSILSLLQGSNRQIVESTTNFIVNIINDFSNVVGVDSLFLPLLEESYFIQQMGQSIISSSTIGLQATAAIKILYSLFKKTTTCYSRLTRSTQNFNKVIHDRWSSPILMDIGILVRCQLETFIPGFFATLVGVNGLSDLTSNVVHYRVVSPNSSKPTISAKSSNIENNRNHLQPKAPGSKDAQNIISCDVRGASYTIPDSSERNLSPIDLPFMKLEIDKLDLAFSSPSVSPSSTLSALSTSGQPHIPNQTNSDNSRIPYSNETPNRPFDFSNIPKLTEIRVMLLLLICDIVSEIEDPDEILGWVDKHVWDGLIYWLFKHPSNSLYHSAFYKIFSVVVHTSNFMHRKLLRSLDINMCHDLELFSCDCTNLEKTLDSCLGCFYRNSLSCNCDKILQYIIEHSKLPEKIFSAIDSPIYFKDSISSFLLILNSLRLSIQSDRIEAREYLMSKLFEKSALEFLQSDIQLQRKFLDLFYLLCGVSLSDSFAIQHFEDFNLIKNSYAKNNGNTFNTTSSSTASETVQSTVGDFEGHPISSFSFTNGLLENDEFSVFKKNNVSSSDPELISFKKNFLLEKEKTRYAIYSDLDLKLFSLLLLAIDVNLREKSPLENNLSRSNSSSSASKVSKKKKTPDSTSRIKSKNHHENSPKNSLVDNLQETKTSGSNKLGTLKKSLSGKKNNKISRSSSLSRFSSGNKEDSPRTSSLSIDWCTILQESEFSNSIVSECLEKQSFTRLLRKCFDHPDQPPLPSTETHLQYWQLYLLNSEYWKDNITGLRDKTSKIAKVDSPLKVVDLYRNEIQSDKTFSSVHFSPLKVVLPESYQNRFIKLSRLSQHFGLAPPINNPKPIVRWSHNNSKSSNKPSQGSNENSNARIQKSKNENAIPELPQTSVELGLSGADLDKNKTTNSINQALEPKSNLEAETSGTGERSYELECVDKNVLGQSVKFQSKAKPKPFQIQSIDFLLSLKPQAALSVEGIDYGSLYAFCLGFGLEMHTESELKNYDYSAVNTDSPVGSTLYKKLSKLPAKKPKKKRV</sequence>
<name>A0A2T9Z781_9FUNG</name>
<feature type="compositionally biased region" description="Low complexity" evidence="1">
    <location>
        <begin position="1339"/>
        <end position="1354"/>
    </location>
</feature>
<feature type="region of interest" description="Disordered" evidence="1">
    <location>
        <begin position="726"/>
        <end position="750"/>
    </location>
</feature>
<comment type="caution">
    <text evidence="2">The sequence shown here is derived from an EMBL/GenBank/DDBJ whole genome shotgun (WGS) entry which is preliminary data.</text>
</comment>
<reference evidence="2 3" key="1">
    <citation type="journal article" date="2018" name="MBio">
        <title>Comparative Genomics Reveals the Core Gene Toolbox for the Fungus-Insect Symbiosis.</title>
        <authorList>
            <person name="Wang Y."/>
            <person name="Stata M."/>
            <person name="Wang W."/>
            <person name="Stajich J.E."/>
            <person name="White M.M."/>
            <person name="Moncalvo J.M."/>
        </authorList>
    </citation>
    <scope>NUCLEOTIDE SEQUENCE [LARGE SCALE GENOMIC DNA]</scope>
    <source>
        <strain evidence="2 3">SC-DP-2</strain>
    </source>
</reference>
<feature type="region of interest" description="Disordered" evidence="1">
    <location>
        <begin position="1330"/>
        <end position="1360"/>
    </location>
</feature>
<protein>
    <submittedName>
        <fullName evidence="2">Uncharacterized protein</fullName>
    </submittedName>
</protein>